<name>D1C9A0_SPHTD</name>
<dbReference type="InterPro" id="IPR027475">
    <property type="entry name" value="Asparaginase/glutaminase_AS2"/>
</dbReference>
<dbReference type="SFLD" id="SFLDS00057">
    <property type="entry name" value="Glutaminase/Asparaginase"/>
    <property type="match status" value="1"/>
</dbReference>
<dbReference type="Proteomes" id="UP000002027">
    <property type="component" value="Chromosome 2"/>
</dbReference>
<dbReference type="PROSITE" id="PS00144">
    <property type="entry name" value="ASN_GLN_ASE_1"/>
    <property type="match status" value="1"/>
</dbReference>
<evidence type="ECO:0000256" key="2">
    <source>
        <dbReference type="ARBA" id="ARBA00022801"/>
    </source>
</evidence>
<evidence type="ECO:0000313" key="10">
    <source>
        <dbReference type="Proteomes" id="UP000002027"/>
    </source>
</evidence>
<evidence type="ECO:0000259" key="8">
    <source>
        <dbReference type="Pfam" id="PF17763"/>
    </source>
</evidence>
<evidence type="ECO:0000256" key="3">
    <source>
        <dbReference type="PIRSR" id="PIRSR001220-1"/>
    </source>
</evidence>
<comment type="similarity">
    <text evidence="1">Belongs to the asparaginase 1 family.</text>
</comment>
<dbReference type="SMART" id="SM00870">
    <property type="entry name" value="Asparaginase"/>
    <property type="match status" value="1"/>
</dbReference>
<dbReference type="OrthoDB" id="9788068at2"/>
<keyword evidence="10" id="KW-1185">Reference proteome</keyword>
<dbReference type="eggNOG" id="COG0252">
    <property type="taxonomic scope" value="Bacteria"/>
</dbReference>
<dbReference type="PIRSF" id="PIRSF500176">
    <property type="entry name" value="L_ASNase"/>
    <property type="match status" value="1"/>
</dbReference>
<dbReference type="InterPro" id="IPR004550">
    <property type="entry name" value="AsnASE_II"/>
</dbReference>
<dbReference type="GO" id="GO:0004067">
    <property type="term" value="F:asparaginase activity"/>
    <property type="evidence" value="ECO:0007669"/>
    <property type="project" value="UniProtKB-UniRule"/>
</dbReference>
<dbReference type="AlphaFoldDB" id="D1C9A0"/>
<dbReference type="PIRSF" id="PIRSF001220">
    <property type="entry name" value="L-ASNase_gatD"/>
    <property type="match status" value="1"/>
</dbReference>
<dbReference type="InterPro" id="IPR037152">
    <property type="entry name" value="L-asparaginase_N_sf"/>
</dbReference>
<dbReference type="InterPro" id="IPR040919">
    <property type="entry name" value="Asparaginase_C"/>
</dbReference>
<dbReference type="SUPFAM" id="SSF53774">
    <property type="entry name" value="Glutaminase/Asparaginase"/>
    <property type="match status" value="1"/>
</dbReference>
<evidence type="ECO:0000256" key="1">
    <source>
        <dbReference type="ARBA" id="ARBA00010518"/>
    </source>
</evidence>
<evidence type="ECO:0000256" key="6">
    <source>
        <dbReference type="PROSITE-ProRule" id="PRU10100"/>
    </source>
</evidence>
<feature type="binding site" evidence="4">
    <location>
        <position position="56"/>
    </location>
    <ligand>
        <name>substrate</name>
    </ligand>
</feature>
<evidence type="ECO:0000259" key="7">
    <source>
        <dbReference type="Pfam" id="PF00710"/>
    </source>
</evidence>
<feature type="domain" description="L-asparaginase N-terminal" evidence="7">
    <location>
        <begin position="4"/>
        <end position="194"/>
    </location>
</feature>
<sequence length="329" mass="34069">MPVVQIVTTGGTIASRIDPASGAAVPVVKADELVAQVPVLSEIAEIRVTEFSLVGSWNMTPARMAALARTVRDLLAEPETAGVVITHGTDTMEESAFALSLLLGSEGPVVFTGAMLNASEPGFDGPRNLVAAVRVAADPAARQLGTVVVLNNEIHAARDVTKSHTTALDTFISPGLGPLGIVDDRGVWLRRQPTQAPPPLPLVDPVPGVYLIKMAAGMEDLLLRAALQGQARGVVVEASGTGNVYEPWEDAIADLLAAGIPVVVVSRCPGGRVTFTYGGRGGGKSLEALGVISGGDLSGPKARLALMFALGAGWDLERVRAYFAQLTGD</sequence>
<organism evidence="9 10">
    <name type="scientific">Sphaerobacter thermophilus (strain ATCC 49802 / DSM 20745 / KCCM 41009 / NCIMB 13125 / S 6022)</name>
    <dbReference type="NCBI Taxonomy" id="479434"/>
    <lineage>
        <taxon>Bacteria</taxon>
        <taxon>Pseudomonadati</taxon>
        <taxon>Thermomicrobiota</taxon>
        <taxon>Thermomicrobia</taxon>
        <taxon>Sphaerobacterales</taxon>
        <taxon>Sphaerobacterineae</taxon>
        <taxon>Sphaerobacteraceae</taxon>
        <taxon>Sphaerobacter</taxon>
    </lineage>
</organism>
<dbReference type="InterPro" id="IPR027473">
    <property type="entry name" value="L-asparaginase_C"/>
</dbReference>
<dbReference type="PANTHER" id="PTHR11707:SF28">
    <property type="entry name" value="60 KDA LYSOPHOSPHOLIPASE"/>
    <property type="match status" value="1"/>
</dbReference>
<evidence type="ECO:0000256" key="4">
    <source>
        <dbReference type="PIRSR" id="PIRSR001220-2"/>
    </source>
</evidence>
<dbReference type="InterPro" id="IPR036152">
    <property type="entry name" value="Asp/glu_Ase-like_sf"/>
</dbReference>
<accession>D1C9A0</accession>
<dbReference type="HOGENOM" id="CLU_019134_1_0_0"/>
<dbReference type="EMBL" id="CP001824">
    <property type="protein sequence ID" value="ACZ40393.1"/>
    <property type="molecule type" value="Genomic_DNA"/>
</dbReference>
<feature type="domain" description="Asparaginase/glutaminase C-terminal" evidence="8">
    <location>
        <begin position="209"/>
        <end position="323"/>
    </location>
</feature>
<dbReference type="PROSITE" id="PS00917">
    <property type="entry name" value="ASN_GLN_ASE_2"/>
    <property type="match status" value="1"/>
</dbReference>
<gene>
    <name evidence="9" type="ordered locus">Sthe_2990</name>
</gene>
<dbReference type="Pfam" id="PF17763">
    <property type="entry name" value="Asparaginase_C"/>
    <property type="match status" value="1"/>
</dbReference>
<dbReference type="PRINTS" id="PR00139">
    <property type="entry name" value="ASNGLNASE"/>
</dbReference>
<dbReference type="InterPro" id="IPR027474">
    <property type="entry name" value="L-asparaginase_N"/>
</dbReference>
<proteinExistence type="inferred from homology"/>
<feature type="active site" evidence="6">
    <location>
        <position position="89"/>
    </location>
</feature>
<feature type="active site" evidence="5">
    <location>
        <position position="12"/>
    </location>
</feature>
<dbReference type="Gene3D" id="3.40.50.40">
    <property type="match status" value="1"/>
</dbReference>
<keyword evidence="2" id="KW-0378">Hydrolase</keyword>
<dbReference type="FunFam" id="3.40.50.1170:FF:000001">
    <property type="entry name" value="L-asparaginase 2"/>
    <property type="match status" value="1"/>
</dbReference>
<feature type="binding site" evidence="4">
    <location>
        <begin position="89"/>
        <end position="90"/>
    </location>
    <ligand>
        <name>substrate</name>
    </ligand>
</feature>
<dbReference type="CDD" id="cd08964">
    <property type="entry name" value="L-asparaginase_II"/>
    <property type="match status" value="1"/>
</dbReference>
<protein>
    <submittedName>
        <fullName evidence="9">Asparaginase/glutaminase</fullName>
    </submittedName>
</protein>
<dbReference type="GO" id="GO:0006528">
    <property type="term" value="P:asparagine metabolic process"/>
    <property type="evidence" value="ECO:0007669"/>
    <property type="project" value="InterPro"/>
</dbReference>
<dbReference type="Gene3D" id="3.40.50.1170">
    <property type="entry name" value="L-asparaginase, N-terminal domain"/>
    <property type="match status" value="1"/>
</dbReference>
<dbReference type="FunCoup" id="D1C9A0">
    <property type="interactions" value="65"/>
</dbReference>
<dbReference type="InterPro" id="IPR020827">
    <property type="entry name" value="Asparaginase/glutaminase_AS1"/>
</dbReference>
<reference evidence="10" key="1">
    <citation type="submission" date="2009-11" db="EMBL/GenBank/DDBJ databases">
        <title>The complete chromosome 2 of Sphaerobacter thermophilus DSM 20745.</title>
        <authorList>
            <person name="Lucas S."/>
            <person name="Copeland A."/>
            <person name="Lapidus A."/>
            <person name="Glavina del Rio T."/>
            <person name="Dalin E."/>
            <person name="Tice H."/>
            <person name="Bruce D."/>
            <person name="Goodwin L."/>
            <person name="Pitluck S."/>
            <person name="Kyrpides N."/>
            <person name="Mavromatis K."/>
            <person name="Ivanova N."/>
            <person name="Mikhailova N."/>
            <person name="LaButti K.M."/>
            <person name="Clum A."/>
            <person name="Sun H.I."/>
            <person name="Brettin T."/>
            <person name="Detter J.C."/>
            <person name="Han C."/>
            <person name="Larimer F."/>
            <person name="Land M."/>
            <person name="Hauser L."/>
            <person name="Markowitz V."/>
            <person name="Cheng J.F."/>
            <person name="Hugenholtz P."/>
            <person name="Woyke T."/>
            <person name="Wu D."/>
            <person name="Steenblock K."/>
            <person name="Schneider S."/>
            <person name="Pukall R."/>
            <person name="Goeker M."/>
            <person name="Klenk H.P."/>
            <person name="Eisen J.A."/>
        </authorList>
    </citation>
    <scope>NUCLEOTIDE SEQUENCE [LARGE SCALE GENOMIC DNA]</scope>
    <source>
        <strain evidence="10">ATCC 49802 / DSM 20745 / S 6022</strain>
    </source>
</reference>
<reference evidence="9 10" key="2">
    <citation type="journal article" date="2010" name="Stand. Genomic Sci.">
        <title>Complete genome sequence of Desulfohalobium retbaense type strain (HR(100)).</title>
        <authorList>
            <person name="Spring S."/>
            <person name="Nolan M."/>
            <person name="Lapidus A."/>
            <person name="Glavina Del Rio T."/>
            <person name="Copeland A."/>
            <person name="Tice H."/>
            <person name="Cheng J.F."/>
            <person name="Lucas S."/>
            <person name="Land M."/>
            <person name="Chen F."/>
            <person name="Bruce D."/>
            <person name="Goodwin L."/>
            <person name="Pitluck S."/>
            <person name="Ivanova N."/>
            <person name="Mavromatis K."/>
            <person name="Mikhailova N."/>
            <person name="Pati A."/>
            <person name="Chen A."/>
            <person name="Palaniappan K."/>
            <person name="Hauser L."/>
            <person name="Chang Y.J."/>
            <person name="Jeffries C.D."/>
            <person name="Munk C."/>
            <person name="Kiss H."/>
            <person name="Chain P."/>
            <person name="Han C."/>
            <person name="Brettin T."/>
            <person name="Detter J.C."/>
            <person name="Schuler E."/>
            <person name="Goker M."/>
            <person name="Rohde M."/>
            <person name="Bristow J."/>
            <person name="Eisen J.A."/>
            <person name="Markowitz V."/>
            <person name="Hugenholtz P."/>
            <person name="Kyrpides N.C."/>
            <person name="Klenk H.P."/>
        </authorList>
    </citation>
    <scope>NUCLEOTIDE SEQUENCE [LARGE SCALE GENOMIC DNA]</scope>
    <source>
        <strain evidence="10">ATCC 49802 / DSM 20745 / S 6022</strain>
    </source>
</reference>
<dbReference type="PROSITE" id="PS51732">
    <property type="entry name" value="ASN_GLN_ASE_3"/>
    <property type="match status" value="1"/>
</dbReference>
<evidence type="ECO:0000313" key="9">
    <source>
        <dbReference type="EMBL" id="ACZ40393.1"/>
    </source>
</evidence>
<dbReference type="STRING" id="479434.Sthe_2990"/>
<dbReference type="InParanoid" id="D1C9A0"/>
<feature type="active site" description="O-isoaspartyl threonine intermediate" evidence="3">
    <location>
        <position position="12"/>
    </location>
</feature>
<dbReference type="InterPro" id="IPR006034">
    <property type="entry name" value="Asparaginase/glutaminase-like"/>
</dbReference>
<evidence type="ECO:0000256" key="5">
    <source>
        <dbReference type="PROSITE-ProRule" id="PRU10099"/>
    </source>
</evidence>
<dbReference type="Pfam" id="PF00710">
    <property type="entry name" value="Asparaginase"/>
    <property type="match status" value="1"/>
</dbReference>
<dbReference type="RefSeq" id="WP_012873428.1">
    <property type="nucleotide sequence ID" value="NC_013524.1"/>
</dbReference>
<dbReference type="KEGG" id="sti:Sthe_2990"/>
<dbReference type="PANTHER" id="PTHR11707">
    <property type="entry name" value="L-ASPARAGINASE"/>
    <property type="match status" value="1"/>
</dbReference>